<accession>A0A2H9ZX44</accession>
<protein>
    <submittedName>
        <fullName evidence="1">Uncharacterized protein</fullName>
    </submittedName>
</protein>
<evidence type="ECO:0000313" key="2">
    <source>
        <dbReference type="Proteomes" id="UP000236161"/>
    </source>
</evidence>
<dbReference type="Proteomes" id="UP000236161">
    <property type="component" value="Unassembled WGS sequence"/>
</dbReference>
<organism evidence="1 2">
    <name type="scientific">Apostasia shenzhenica</name>
    <dbReference type="NCBI Taxonomy" id="1088818"/>
    <lineage>
        <taxon>Eukaryota</taxon>
        <taxon>Viridiplantae</taxon>
        <taxon>Streptophyta</taxon>
        <taxon>Embryophyta</taxon>
        <taxon>Tracheophyta</taxon>
        <taxon>Spermatophyta</taxon>
        <taxon>Magnoliopsida</taxon>
        <taxon>Liliopsida</taxon>
        <taxon>Asparagales</taxon>
        <taxon>Orchidaceae</taxon>
        <taxon>Apostasioideae</taxon>
        <taxon>Apostasia</taxon>
    </lineage>
</organism>
<proteinExistence type="predicted"/>
<sequence length="250" mass="28021">MPPHTKQTLGLTQPQLPSTIHSLSLLIRESASALLRRGRVITTSRAAATHADRHALFYGPRPRAPPGLAEGSGFLILRHLTDTVCCLIDCSPHRPVFSRAFRRRWSAGHDSEFSGEGSFELWNGEIDIRSDFYMRGPTVTVSPFERASSARFWIAQRASSLRRRTGGSILTRAGGLGWPRKDVAFSRLRRDAVDLRGRRRRYTAHEWEGMPSYRDAGAATGRAVRETRRAGSWRPRLRRKEAPLLVVAAA</sequence>
<dbReference type="AlphaFoldDB" id="A0A2H9ZX44"/>
<name>A0A2H9ZX44_9ASPA</name>
<gene>
    <name evidence="1" type="ORF">AXF42_Ash019886</name>
</gene>
<keyword evidence="2" id="KW-1185">Reference proteome</keyword>
<reference evidence="1 2" key="1">
    <citation type="journal article" date="2017" name="Nature">
        <title>The Apostasia genome and the evolution of orchids.</title>
        <authorList>
            <person name="Zhang G.Q."/>
            <person name="Liu K.W."/>
            <person name="Li Z."/>
            <person name="Lohaus R."/>
            <person name="Hsiao Y.Y."/>
            <person name="Niu S.C."/>
            <person name="Wang J.Y."/>
            <person name="Lin Y.C."/>
            <person name="Xu Q."/>
            <person name="Chen L.J."/>
            <person name="Yoshida K."/>
            <person name="Fujiwara S."/>
            <person name="Wang Z.W."/>
            <person name="Zhang Y.Q."/>
            <person name="Mitsuda N."/>
            <person name="Wang M."/>
            <person name="Liu G.H."/>
            <person name="Pecoraro L."/>
            <person name="Huang H.X."/>
            <person name="Xiao X.J."/>
            <person name="Lin M."/>
            <person name="Wu X.Y."/>
            <person name="Wu W.L."/>
            <person name="Chen Y.Y."/>
            <person name="Chang S.B."/>
            <person name="Sakamoto S."/>
            <person name="Ohme-Takagi M."/>
            <person name="Yagi M."/>
            <person name="Zeng S.J."/>
            <person name="Shen C.Y."/>
            <person name="Yeh C.M."/>
            <person name="Luo Y.B."/>
            <person name="Tsai W.C."/>
            <person name="Van de Peer Y."/>
            <person name="Liu Z.J."/>
        </authorList>
    </citation>
    <scope>NUCLEOTIDE SEQUENCE [LARGE SCALE GENOMIC DNA]</scope>
    <source>
        <strain evidence="2">cv. Shenzhen</strain>
        <tissue evidence="1">Stem</tissue>
    </source>
</reference>
<dbReference type="EMBL" id="KZ453045">
    <property type="protein sequence ID" value="PKA47875.1"/>
    <property type="molecule type" value="Genomic_DNA"/>
</dbReference>
<evidence type="ECO:0000313" key="1">
    <source>
        <dbReference type="EMBL" id="PKA47875.1"/>
    </source>
</evidence>